<feature type="signal peptide" evidence="1">
    <location>
        <begin position="1"/>
        <end position="31"/>
    </location>
</feature>
<keyword evidence="1" id="KW-0732">Signal</keyword>
<feature type="chain" id="PRO_5022667517" description="F-box domain-containing protein" evidence="1">
    <location>
        <begin position="32"/>
        <end position="503"/>
    </location>
</feature>
<dbReference type="Proteomes" id="UP000308197">
    <property type="component" value="Unassembled WGS sequence"/>
</dbReference>
<dbReference type="Gene3D" id="3.80.10.10">
    <property type="entry name" value="Ribonuclease Inhibitor"/>
    <property type="match status" value="1"/>
</dbReference>
<dbReference type="InterPro" id="IPR032675">
    <property type="entry name" value="LRR_dom_sf"/>
</dbReference>
<sequence length="503" mass="55972">MRSPAAMSTSPSLSLDILLVILELLPRQSDVASMSRASKALRVSSIRHLLRYGITISTEQGLASFVSFLHSDLSNRAPQVRKLYVKINMGPDEDFGSDFEDIEYDMGGREETKAALRLLCNTLGNLTELEDLSIDSCEEILKLERGMLGAIVALEKLRRLQVSSVGELTASLFEKIKSSLVEVELHCFSDGMDEPDNLVPIVGPLHGTLERLSASYVEVQDAQTQFPLLRALALRKITSFDAPTLRKAFPNLTYLELSPGADYFENAEELRESSLEEPVDGSWSTLEHLCGGLDALYGVGVTQAVKRVDVDDFTLTSESLSWLHSLVRDTSPSRLLMHIGYHAKSLDGRHIRRLLAVPEASNISHLMLDLCLSTLKASAGSLMDGLVSLIFPLSATFFVLRLNKFVESDERASEVPRKCNFQVYEAFQPASHDALAQRLATACPWQIKLICFDVMGHSPTYWTITRSHGEVTAHRLEPMVGRELVHREGLWFNDRSMGLSEYI</sequence>
<dbReference type="SUPFAM" id="SSF52047">
    <property type="entry name" value="RNI-like"/>
    <property type="match status" value="1"/>
</dbReference>
<evidence type="ECO:0008006" key="4">
    <source>
        <dbReference type="Google" id="ProtNLM"/>
    </source>
</evidence>
<protein>
    <recommendedName>
        <fullName evidence="4">F-box domain-containing protein</fullName>
    </recommendedName>
</protein>
<dbReference type="AlphaFoldDB" id="A0A5C3PHD6"/>
<dbReference type="EMBL" id="ML211084">
    <property type="protein sequence ID" value="TFK89204.1"/>
    <property type="molecule type" value="Genomic_DNA"/>
</dbReference>
<name>A0A5C3PHD6_9APHY</name>
<evidence type="ECO:0000256" key="1">
    <source>
        <dbReference type="SAM" id="SignalP"/>
    </source>
</evidence>
<reference evidence="2 3" key="1">
    <citation type="journal article" date="2019" name="Nat. Ecol. Evol.">
        <title>Megaphylogeny resolves global patterns of mushroom evolution.</title>
        <authorList>
            <person name="Varga T."/>
            <person name="Krizsan K."/>
            <person name="Foldi C."/>
            <person name="Dima B."/>
            <person name="Sanchez-Garcia M."/>
            <person name="Sanchez-Ramirez S."/>
            <person name="Szollosi G.J."/>
            <person name="Szarkandi J.G."/>
            <person name="Papp V."/>
            <person name="Albert L."/>
            <person name="Andreopoulos W."/>
            <person name="Angelini C."/>
            <person name="Antonin V."/>
            <person name="Barry K.W."/>
            <person name="Bougher N.L."/>
            <person name="Buchanan P."/>
            <person name="Buyck B."/>
            <person name="Bense V."/>
            <person name="Catcheside P."/>
            <person name="Chovatia M."/>
            <person name="Cooper J."/>
            <person name="Damon W."/>
            <person name="Desjardin D."/>
            <person name="Finy P."/>
            <person name="Geml J."/>
            <person name="Haridas S."/>
            <person name="Hughes K."/>
            <person name="Justo A."/>
            <person name="Karasinski D."/>
            <person name="Kautmanova I."/>
            <person name="Kiss B."/>
            <person name="Kocsube S."/>
            <person name="Kotiranta H."/>
            <person name="LaButti K.M."/>
            <person name="Lechner B.E."/>
            <person name="Liimatainen K."/>
            <person name="Lipzen A."/>
            <person name="Lukacs Z."/>
            <person name="Mihaltcheva S."/>
            <person name="Morgado L.N."/>
            <person name="Niskanen T."/>
            <person name="Noordeloos M.E."/>
            <person name="Ohm R.A."/>
            <person name="Ortiz-Santana B."/>
            <person name="Ovrebo C."/>
            <person name="Racz N."/>
            <person name="Riley R."/>
            <person name="Savchenko A."/>
            <person name="Shiryaev A."/>
            <person name="Soop K."/>
            <person name="Spirin V."/>
            <person name="Szebenyi C."/>
            <person name="Tomsovsky M."/>
            <person name="Tulloss R.E."/>
            <person name="Uehling J."/>
            <person name="Grigoriev I.V."/>
            <person name="Vagvolgyi C."/>
            <person name="Papp T."/>
            <person name="Martin F.M."/>
            <person name="Miettinen O."/>
            <person name="Hibbett D.S."/>
            <person name="Nagy L.G."/>
        </authorList>
    </citation>
    <scope>NUCLEOTIDE SEQUENCE [LARGE SCALE GENOMIC DNA]</scope>
    <source>
        <strain evidence="2 3">HHB13444</strain>
    </source>
</reference>
<gene>
    <name evidence="2" type="ORF">K466DRAFT_545673</name>
</gene>
<dbReference type="InParanoid" id="A0A5C3PHD6"/>
<accession>A0A5C3PHD6</accession>
<keyword evidence="3" id="KW-1185">Reference proteome</keyword>
<organism evidence="2 3">
    <name type="scientific">Polyporus arcularius HHB13444</name>
    <dbReference type="NCBI Taxonomy" id="1314778"/>
    <lineage>
        <taxon>Eukaryota</taxon>
        <taxon>Fungi</taxon>
        <taxon>Dikarya</taxon>
        <taxon>Basidiomycota</taxon>
        <taxon>Agaricomycotina</taxon>
        <taxon>Agaricomycetes</taxon>
        <taxon>Polyporales</taxon>
        <taxon>Polyporaceae</taxon>
        <taxon>Polyporus</taxon>
    </lineage>
</organism>
<proteinExistence type="predicted"/>
<evidence type="ECO:0000313" key="2">
    <source>
        <dbReference type="EMBL" id="TFK89204.1"/>
    </source>
</evidence>
<evidence type="ECO:0000313" key="3">
    <source>
        <dbReference type="Proteomes" id="UP000308197"/>
    </source>
</evidence>